<keyword evidence="2" id="KW-1185">Reference proteome</keyword>
<organism evidence="1 2">
    <name type="scientific">Trifolium medium</name>
    <dbReference type="NCBI Taxonomy" id="97028"/>
    <lineage>
        <taxon>Eukaryota</taxon>
        <taxon>Viridiplantae</taxon>
        <taxon>Streptophyta</taxon>
        <taxon>Embryophyta</taxon>
        <taxon>Tracheophyta</taxon>
        <taxon>Spermatophyta</taxon>
        <taxon>Magnoliopsida</taxon>
        <taxon>eudicotyledons</taxon>
        <taxon>Gunneridae</taxon>
        <taxon>Pentapetalae</taxon>
        <taxon>rosids</taxon>
        <taxon>fabids</taxon>
        <taxon>Fabales</taxon>
        <taxon>Fabaceae</taxon>
        <taxon>Papilionoideae</taxon>
        <taxon>50 kb inversion clade</taxon>
        <taxon>NPAAA clade</taxon>
        <taxon>Hologalegina</taxon>
        <taxon>IRL clade</taxon>
        <taxon>Trifolieae</taxon>
        <taxon>Trifolium</taxon>
    </lineage>
</organism>
<reference evidence="1 2" key="1">
    <citation type="journal article" date="2018" name="Front. Plant Sci.">
        <title>Red Clover (Trifolium pratense) and Zigzag Clover (T. medium) - A Picture of Genomic Similarities and Differences.</title>
        <authorList>
            <person name="Dluhosova J."/>
            <person name="Istvanek J."/>
            <person name="Nedelnik J."/>
            <person name="Repkova J."/>
        </authorList>
    </citation>
    <scope>NUCLEOTIDE SEQUENCE [LARGE SCALE GENOMIC DNA]</scope>
    <source>
        <strain evidence="2">cv. 10/8</strain>
        <tissue evidence="1">Leaf</tissue>
    </source>
</reference>
<accession>A0A392S524</accession>
<evidence type="ECO:0000313" key="1">
    <source>
        <dbReference type="EMBL" id="MCI43532.1"/>
    </source>
</evidence>
<name>A0A392S524_9FABA</name>
<dbReference type="EMBL" id="LXQA010318629">
    <property type="protein sequence ID" value="MCI43532.1"/>
    <property type="molecule type" value="Genomic_DNA"/>
</dbReference>
<sequence>MFKLPSCIVAMPKLVEIIAWALGEWQLPLDGGEDKVISTVSSNVECLSLA</sequence>
<proteinExistence type="predicted"/>
<feature type="non-terminal residue" evidence="1">
    <location>
        <position position="50"/>
    </location>
</feature>
<dbReference type="AlphaFoldDB" id="A0A392S524"/>
<evidence type="ECO:0000313" key="2">
    <source>
        <dbReference type="Proteomes" id="UP000265520"/>
    </source>
</evidence>
<protein>
    <submittedName>
        <fullName evidence="1">Resistance protein</fullName>
    </submittedName>
</protein>
<dbReference type="Proteomes" id="UP000265520">
    <property type="component" value="Unassembled WGS sequence"/>
</dbReference>
<comment type="caution">
    <text evidence="1">The sequence shown here is derived from an EMBL/GenBank/DDBJ whole genome shotgun (WGS) entry which is preliminary data.</text>
</comment>